<dbReference type="SUPFAM" id="SSF54695">
    <property type="entry name" value="POZ domain"/>
    <property type="match status" value="1"/>
</dbReference>
<dbReference type="Pfam" id="PF07534">
    <property type="entry name" value="TLD"/>
    <property type="match status" value="1"/>
</dbReference>
<dbReference type="InterPro" id="IPR006571">
    <property type="entry name" value="TLDc_dom"/>
</dbReference>
<evidence type="ECO:0000313" key="3">
    <source>
        <dbReference type="EMBL" id="CAG8505220.1"/>
    </source>
</evidence>
<feature type="domain" description="TLDc" evidence="2">
    <location>
        <begin position="317"/>
        <end position="488"/>
    </location>
</feature>
<dbReference type="PROSITE" id="PS50097">
    <property type="entry name" value="BTB"/>
    <property type="match status" value="1"/>
</dbReference>
<dbReference type="Pfam" id="PF00651">
    <property type="entry name" value="BTB"/>
    <property type="match status" value="1"/>
</dbReference>
<dbReference type="InterPro" id="IPR011333">
    <property type="entry name" value="SKP1/BTB/POZ_sf"/>
</dbReference>
<evidence type="ECO:0000259" key="2">
    <source>
        <dbReference type="PROSITE" id="PS51886"/>
    </source>
</evidence>
<dbReference type="Proteomes" id="UP000789739">
    <property type="component" value="Unassembled WGS sequence"/>
</dbReference>
<dbReference type="CDD" id="cd18186">
    <property type="entry name" value="BTB_POZ_ZBTB_KLHL-like"/>
    <property type="match status" value="1"/>
</dbReference>
<organism evidence="3 4">
    <name type="scientific">Paraglomus brasilianum</name>
    <dbReference type="NCBI Taxonomy" id="144538"/>
    <lineage>
        <taxon>Eukaryota</taxon>
        <taxon>Fungi</taxon>
        <taxon>Fungi incertae sedis</taxon>
        <taxon>Mucoromycota</taxon>
        <taxon>Glomeromycotina</taxon>
        <taxon>Glomeromycetes</taxon>
        <taxon>Paraglomerales</taxon>
        <taxon>Paraglomeraceae</taxon>
        <taxon>Paraglomus</taxon>
    </lineage>
</organism>
<evidence type="ECO:0000259" key="1">
    <source>
        <dbReference type="PROSITE" id="PS50097"/>
    </source>
</evidence>
<dbReference type="InterPro" id="IPR000210">
    <property type="entry name" value="BTB/POZ_dom"/>
</dbReference>
<name>A0A9N9F2R3_9GLOM</name>
<keyword evidence="4" id="KW-1185">Reference proteome</keyword>
<protein>
    <submittedName>
        <fullName evidence="3">11577_t:CDS:1</fullName>
    </submittedName>
</protein>
<proteinExistence type="predicted"/>
<comment type="caution">
    <text evidence="3">The sequence shown here is derived from an EMBL/GenBank/DDBJ whole genome shotgun (WGS) entry which is preliminary data.</text>
</comment>
<evidence type="ECO:0000313" key="4">
    <source>
        <dbReference type="Proteomes" id="UP000789739"/>
    </source>
</evidence>
<sequence>MFPKAPLGLIMPNNDKLLPLADEGYDDHDQSLPYKRVSLNGQGENREEFWSHSKVLKKSGFFAAALSSRWAKKTEGGLYVVELERVEPDIFEIILKYIHISTLDFQKFSPSFLLSLLISSDELSLDDLTSQIQTHFLTTAHNWTLSNLVHLLNALYHYEGGFSLLRTFIIDTVTKNPRLLFGSEEFGQLQEETVMDLVVKRTHELGMGLVWDCLIAWASNGTLTFGEENENDVKEKLGALLEEIVFSSLSRNVYSQKVIPCAKLIPDYISNEVLDYYLRRRKADSIPIQPKVTLRDSTIINHFHASIISKWIEAGNARLSRKPSSRIKRLSQQIFHPRSSYRFNLIFRKSRYGFVSEDYRSQCSGVTPMVVVAKVKNSYKLVGGYAPLGLNTAGAKKEIRDGWEKSFIFSFSETGQEVRLRDCAVMSRMAEEREGGYIPFSWFGPRFGSDLFINLETDRCVCRQAYYENPVIDESNFAIDDCEIFEVVKADD</sequence>
<dbReference type="OrthoDB" id="2378754at2759"/>
<dbReference type="EMBL" id="CAJVPI010000233">
    <property type="protein sequence ID" value="CAG8505220.1"/>
    <property type="molecule type" value="Genomic_DNA"/>
</dbReference>
<accession>A0A9N9F2R3</accession>
<reference evidence="3" key="1">
    <citation type="submission" date="2021-06" db="EMBL/GenBank/DDBJ databases">
        <authorList>
            <person name="Kallberg Y."/>
            <person name="Tangrot J."/>
            <person name="Rosling A."/>
        </authorList>
    </citation>
    <scope>NUCLEOTIDE SEQUENCE</scope>
    <source>
        <strain evidence="3">BR232B</strain>
    </source>
</reference>
<dbReference type="Gene3D" id="3.30.710.10">
    <property type="entry name" value="Potassium Channel Kv1.1, Chain A"/>
    <property type="match status" value="1"/>
</dbReference>
<feature type="domain" description="BTB" evidence="1">
    <location>
        <begin position="35"/>
        <end position="107"/>
    </location>
</feature>
<dbReference type="PROSITE" id="PS51886">
    <property type="entry name" value="TLDC"/>
    <property type="match status" value="1"/>
</dbReference>
<dbReference type="AlphaFoldDB" id="A0A9N9F2R3"/>
<gene>
    <name evidence="3" type="ORF">PBRASI_LOCUS2820</name>
</gene>